<keyword evidence="4 6" id="KW-0732">Signal</keyword>
<dbReference type="Proteomes" id="UP000295198">
    <property type="component" value="Unassembled WGS sequence"/>
</dbReference>
<dbReference type="InterPro" id="IPR005669">
    <property type="entry name" value="Thiosulph/SO4-bd"/>
</dbReference>
<protein>
    <submittedName>
        <fullName evidence="7">Sulfate ABC transporter substrate-binding protein</fullName>
    </submittedName>
</protein>
<evidence type="ECO:0000256" key="1">
    <source>
        <dbReference type="ARBA" id="ARBA00004418"/>
    </source>
</evidence>
<comment type="subcellular location">
    <subcellularLocation>
        <location evidence="1">Periplasm</location>
    </subcellularLocation>
</comment>
<keyword evidence="3" id="KW-0813">Transport</keyword>
<evidence type="ECO:0000256" key="6">
    <source>
        <dbReference type="SAM" id="SignalP"/>
    </source>
</evidence>
<dbReference type="PANTHER" id="PTHR30368:SF2">
    <property type="entry name" value="SULFATE-BINDING PROTEIN"/>
    <property type="match status" value="1"/>
</dbReference>
<keyword evidence="5" id="KW-0574">Periplasm</keyword>
<dbReference type="NCBIfam" id="TIGR00971">
    <property type="entry name" value="3a0106s03"/>
    <property type="match status" value="1"/>
</dbReference>
<evidence type="ECO:0000256" key="5">
    <source>
        <dbReference type="ARBA" id="ARBA00022764"/>
    </source>
</evidence>
<evidence type="ECO:0000313" key="7">
    <source>
        <dbReference type="EMBL" id="RYP84249.1"/>
    </source>
</evidence>
<dbReference type="GO" id="GO:1902358">
    <property type="term" value="P:sulfate transmembrane transport"/>
    <property type="evidence" value="ECO:0007669"/>
    <property type="project" value="InterPro"/>
</dbReference>
<dbReference type="OrthoDB" id="9802127at2"/>
<evidence type="ECO:0000256" key="3">
    <source>
        <dbReference type="ARBA" id="ARBA00022448"/>
    </source>
</evidence>
<keyword evidence="8" id="KW-1185">Reference proteome</keyword>
<reference evidence="7 8" key="1">
    <citation type="submission" date="2019-01" db="EMBL/GenBank/DDBJ databases">
        <title>Nocardioides guangzhouensis sp. nov., an actinobacterium isolated from soil.</title>
        <authorList>
            <person name="Fu Y."/>
            <person name="Cai Y."/>
            <person name="Lin Z."/>
            <person name="Chen P."/>
        </authorList>
    </citation>
    <scope>NUCLEOTIDE SEQUENCE [LARGE SCALE GENOMIC DNA]</scope>
    <source>
        <strain evidence="7 8">130</strain>
    </source>
</reference>
<evidence type="ECO:0000313" key="8">
    <source>
        <dbReference type="Proteomes" id="UP000295198"/>
    </source>
</evidence>
<feature type="signal peptide" evidence="6">
    <location>
        <begin position="1"/>
        <end position="23"/>
    </location>
</feature>
<dbReference type="PANTHER" id="PTHR30368">
    <property type="entry name" value="SULFATE-BINDING PROTEIN"/>
    <property type="match status" value="1"/>
</dbReference>
<dbReference type="GO" id="GO:0042597">
    <property type="term" value="C:periplasmic space"/>
    <property type="evidence" value="ECO:0007669"/>
    <property type="project" value="UniProtKB-SubCell"/>
</dbReference>
<proteinExistence type="inferred from homology"/>
<dbReference type="Pfam" id="PF13531">
    <property type="entry name" value="SBP_bac_11"/>
    <property type="match status" value="1"/>
</dbReference>
<evidence type="ECO:0000256" key="2">
    <source>
        <dbReference type="ARBA" id="ARBA00006099"/>
    </source>
</evidence>
<dbReference type="EMBL" id="SDKM01000025">
    <property type="protein sequence ID" value="RYP84249.1"/>
    <property type="molecule type" value="Genomic_DNA"/>
</dbReference>
<dbReference type="RefSeq" id="WP_134719211.1">
    <property type="nucleotide sequence ID" value="NZ_SDKM01000025.1"/>
</dbReference>
<organism evidence="7 8">
    <name type="scientific">Nocardioides guangzhouensis</name>
    <dbReference type="NCBI Taxonomy" id="2497878"/>
    <lineage>
        <taxon>Bacteria</taxon>
        <taxon>Bacillati</taxon>
        <taxon>Actinomycetota</taxon>
        <taxon>Actinomycetes</taxon>
        <taxon>Propionibacteriales</taxon>
        <taxon>Nocardioidaceae</taxon>
        <taxon>Nocardioides</taxon>
    </lineage>
</organism>
<dbReference type="GO" id="GO:0140104">
    <property type="term" value="F:molecular carrier activity"/>
    <property type="evidence" value="ECO:0007669"/>
    <property type="project" value="InterPro"/>
</dbReference>
<dbReference type="Gene3D" id="3.40.190.10">
    <property type="entry name" value="Periplasmic binding protein-like II"/>
    <property type="match status" value="2"/>
</dbReference>
<dbReference type="AlphaFoldDB" id="A0A4V1XYS3"/>
<dbReference type="PROSITE" id="PS51257">
    <property type="entry name" value="PROKAR_LIPOPROTEIN"/>
    <property type="match status" value="1"/>
</dbReference>
<feature type="chain" id="PRO_5038429556" evidence="6">
    <location>
        <begin position="24"/>
        <end position="340"/>
    </location>
</feature>
<accession>A0A4V1XYS3</accession>
<gene>
    <name evidence="7" type="ORF">EKO23_16460</name>
</gene>
<name>A0A4V1XYS3_9ACTN</name>
<comment type="caution">
    <text evidence="7">The sequence shown here is derived from an EMBL/GenBank/DDBJ whole genome shotgun (WGS) entry which is preliminary data.</text>
</comment>
<comment type="similarity">
    <text evidence="2">Belongs to the prokaryotic sulfate-binding protein family.</text>
</comment>
<evidence type="ECO:0000256" key="4">
    <source>
        <dbReference type="ARBA" id="ARBA00022729"/>
    </source>
</evidence>
<dbReference type="SUPFAM" id="SSF53850">
    <property type="entry name" value="Periplasmic binding protein-like II"/>
    <property type="match status" value="1"/>
</dbReference>
<sequence>MTKNFKIGAAAALAGVLALSACSARGDSAGNETVDLVGFSILKTANEDVFKAFEQTDEGKDVTFKTSYGASGDQSRAVAGGQAADIVHFSLETDVTRLVDEGKVAEDWNQDENKGVLTSSVVVFVVRPGNPDNIKTWEDLTKPGVEIITPNPASSGSARWNILAAWGHVIANGGTEKEAEEYTSKLIKNTINLPGSGREATSAFVDGGQGDVLLSYENEAILAKQQGQDIDYVIPPETLLIENTGAVTKDANDSAKAFLDFIHTKEAQTEYAKFGFRPVGADVQTEVEGANDPADPFPAPEKLLTIEDDFGGWDATADKFFDEENGIIPKLLAAAGKETE</sequence>